<dbReference type="OrthoDB" id="269142at2157"/>
<keyword evidence="1" id="KW-1133">Transmembrane helix</keyword>
<evidence type="ECO:0000256" key="1">
    <source>
        <dbReference type="SAM" id="Phobius"/>
    </source>
</evidence>
<name>A0A830F5Z8_9EURY</name>
<reference evidence="2 3" key="1">
    <citation type="journal article" date="2019" name="Int. J. Syst. Evol. Microbiol.">
        <title>The Global Catalogue of Microorganisms (GCM) 10K type strain sequencing project: providing services to taxonomists for standard genome sequencing and annotation.</title>
        <authorList>
            <consortium name="The Broad Institute Genomics Platform"/>
            <consortium name="The Broad Institute Genome Sequencing Center for Infectious Disease"/>
            <person name="Wu L."/>
            <person name="Ma J."/>
        </authorList>
    </citation>
    <scope>NUCLEOTIDE SEQUENCE [LARGE SCALE GENOMIC DNA]</scope>
    <source>
        <strain evidence="2 3">JCM 19585</strain>
    </source>
</reference>
<feature type="transmembrane region" description="Helical" evidence="1">
    <location>
        <begin position="74"/>
        <end position="92"/>
    </location>
</feature>
<feature type="transmembrane region" description="Helical" evidence="1">
    <location>
        <begin position="49"/>
        <end position="68"/>
    </location>
</feature>
<dbReference type="EMBL" id="BMPF01000007">
    <property type="protein sequence ID" value="GGL44288.1"/>
    <property type="molecule type" value="Genomic_DNA"/>
</dbReference>
<sequence length="167" mass="18589">MPSIESFKTKRGVVRFTDDAVLVEESVSEYARSLYQGYWQNERWGRKTIFVGYVFGLLFAVGWLASAIHSGDVLLLAGVLGLLVVLLVVNYVRGFRSPDRISLDDIEDVSATRGAKGLTRSRLVVTYTDAGSTYKCRVNLPSLYTDDGDAAFERAVDAFDERGFDIE</sequence>
<keyword evidence="1" id="KW-0472">Membrane</keyword>
<dbReference type="RefSeq" id="WP_188884446.1">
    <property type="nucleotide sequence ID" value="NZ_BMPF01000007.1"/>
</dbReference>
<keyword evidence="1" id="KW-0812">Transmembrane</keyword>
<proteinExistence type="predicted"/>
<dbReference type="Proteomes" id="UP000628840">
    <property type="component" value="Unassembled WGS sequence"/>
</dbReference>
<dbReference type="AlphaFoldDB" id="A0A830F5Z8"/>
<gene>
    <name evidence="2" type="ORF">GCM10009037_29600</name>
</gene>
<keyword evidence="3" id="KW-1185">Reference proteome</keyword>
<evidence type="ECO:0000313" key="3">
    <source>
        <dbReference type="Proteomes" id="UP000628840"/>
    </source>
</evidence>
<protein>
    <submittedName>
        <fullName evidence="2">Uncharacterized protein</fullName>
    </submittedName>
</protein>
<evidence type="ECO:0000313" key="2">
    <source>
        <dbReference type="EMBL" id="GGL44288.1"/>
    </source>
</evidence>
<organism evidence="2 3">
    <name type="scientific">Halarchaeum grantii</name>
    <dbReference type="NCBI Taxonomy" id="1193105"/>
    <lineage>
        <taxon>Archaea</taxon>
        <taxon>Methanobacteriati</taxon>
        <taxon>Methanobacteriota</taxon>
        <taxon>Stenosarchaea group</taxon>
        <taxon>Halobacteria</taxon>
        <taxon>Halobacteriales</taxon>
        <taxon>Halobacteriaceae</taxon>
    </lineage>
</organism>
<comment type="caution">
    <text evidence="2">The sequence shown here is derived from an EMBL/GenBank/DDBJ whole genome shotgun (WGS) entry which is preliminary data.</text>
</comment>
<accession>A0A830F5Z8</accession>